<feature type="transmembrane region" description="Helical" evidence="1">
    <location>
        <begin position="403"/>
        <end position="429"/>
    </location>
</feature>
<keyword evidence="1" id="KW-0472">Membrane</keyword>
<dbReference type="WBParaSite" id="MBELARI_LOCUS21497">
    <property type="protein sequence ID" value="MBELARI_LOCUS21497"/>
    <property type="gene ID" value="MBELARI_LOCUS21497"/>
</dbReference>
<dbReference type="Proteomes" id="UP000887575">
    <property type="component" value="Unassembled WGS sequence"/>
</dbReference>
<evidence type="ECO:0000256" key="1">
    <source>
        <dbReference type="SAM" id="Phobius"/>
    </source>
</evidence>
<feature type="transmembrane region" description="Helical" evidence="1">
    <location>
        <begin position="36"/>
        <end position="55"/>
    </location>
</feature>
<feature type="transmembrane region" description="Helical" evidence="1">
    <location>
        <begin position="494"/>
        <end position="515"/>
    </location>
</feature>
<name>A0AAF3J7Q9_9BILA</name>
<keyword evidence="1" id="KW-0812">Transmembrane</keyword>
<keyword evidence="2" id="KW-1185">Reference proteome</keyword>
<dbReference type="PANTHER" id="PTHR36851">
    <property type="entry name" value="UNNAMED PRODUCT"/>
    <property type="match status" value="1"/>
</dbReference>
<sequence length="559" mass="65096">MSTSNEDQSKKPDCGCHDDWEPIYQGREVKEENSYLRWYLVITVFIVVFISSIFWSPAISIFQKFSIEIFVFFSFVLHFFWLVATVNAFRYTKLLRDFKKHHIELKTSEESKLTTINHYVGICIYKEPLQLLIDTIESVASQNDAKRKIFMFIGIEEKTPNRDEKKSQLYELFNNRFKRFIVICHPSGIPGDIPGKCSNLNFAARTGITLFGKAMEDEFEKQGFCLRTQVLVTTGDCDSVFGERYFDALEEDFWKTKTEDRNRTVWQSPLFYSMRLDKSPFFVRITGMLRSFFMMGFLIPWGINTMSIFSLTLELYKDGGYTHPGYQMEDIIALIRWSLAVKKKCLVRAIPVATLSGPTSGNNYKNELIEWGRQIRRWTIGAAEVFHYFVVKSPRLPATVSLFFAFKFIGYYCFMLCVAPLYWILGAFLTPHFISKFNTSETLAESWTFIQLNLFLLSLQYFWFFCVILVNLLCQSLQPKYRYRSKIHPLQASLDWILSLPTILIHCLIELNAFLEVTFRGKSICSHSASKKENLVEGNGDHEPLLETNQAETMIETFV</sequence>
<accession>A0AAF3J7Q9</accession>
<protein>
    <submittedName>
        <fullName evidence="3">Glycosyltransferase 2-like domain-containing protein</fullName>
    </submittedName>
</protein>
<feature type="transmembrane region" description="Helical" evidence="1">
    <location>
        <begin position="67"/>
        <end position="89"/>
    </location>
</feature>
<dbReference type="AlphaFoldDB" id="A0AAF3J7Q9"/>
<organism evidence="2 3">
    <name type="scientific">Mesorhabditis belari</name>
    <dbReference type="NCBI Taxonomy" id="2138241"/>
    <lineage>
        <taxon>Eukaryota</taxon>
        <taxon>Metazoa</taxon>
        <taxon>Ecdysozoa</taxon>
        <taxon>Nematoda</taxon>
        <taxon>Chromadorea</taxon>
        <taxon>Rhabditida</taxon>
        <taxon>Rhabditina</taxon>
        <taxon>Rhabditomorpha</taxon>
        <taxon>Rhabditoidea</taxon>
        <taxon>Rhabditidae</taxon>
        <taxon>Mesorhabditinae</taxon>
        <taxon>Mesorhabditis</taxon>
    </lineage>
</organism>
<proteinExistence type="predicted"/>
<evidence type="ECO:0000313" key="3">
    <source>
        <dbReference type="WBParaSite" id="MBELARI_LOCUS21497"/>
    </source>
</evidence>
<evidence type="ECO:0000313" key="2">
    <source>
        <dbReference type="Proteomes" id="UP000887575"/>
    </source>
</evidence>
<feature type="transmembrane region" description="Helical" evidence="1">
    <location>
        <begin position="449"/>
        <end position="473"/>
    </location>
</feature>
<dbReference type="PANTHER" id="PTHR36851:SF1">
    <property type="entry name" value="GLYCO_TRANS_2-LIKE DOMAIN-CONTAINING PROTEIN"/>
    <property type="match status" value="1"/>
</dbReference>
<reference evidence="3" key="1">
    <citation type="submission" date="2024-02" db="UniProtKB">
        <authorList>
            <consortium name="WormBaseParasite"/>
        </authorList>
    </citation>
    <scope>IDENTIFICATION</scope>
</reference>
<keyword evidence="1" id="KW-1133">Transmembrane helix</keyword>
<feature type="transmembrane region" description="Helical" evidence="1">
    <location>
        <begin position="281"/>
        <end position="303"/>
    </location>
</feature>